<dbReference type="InterPro" id="IPR004146">
    <property type="entry name" value="DC1"/>
</dbReference>
<reference evidence="10" key="1">
    <citation type="journal article" date="2023" name="Plant J.">
        <title>The genome of the king protea, Protea cynaroides.</title>
        <authorList>
            <person name="Chang J."/>
            <person name="Duong T.A."/>
            <person name="Schoeman C."/>
            <person name="Ma X."/>
            <person name="Roodt D."/>
            <person name="Barker N."/>
            <person name="Li Z."/>
            <person name="Van de Peer Y."/>
            <person name="Mizrachi E."/>
        </authorList>
    </citation>
    <scope>NUCLEOTIDE SEQUENCE</scope>
    <source>
        <tissue evidence="10">Young leaves</tissue>
    </source>
</reference>
<feature type="domain" description="Thioredoxin" evidence="9">
    <location>
        <begin position="292"/>
        <end position="464"/>
    </location>
</feature>
<evidence type="ECO:0000313" key="11">
    <source>
        <dbReference type="Proteomes" id="UP001141806"/>
    </source>
</evidence>
<feature type="compositionally biased region" description="Basic and acidic residues" evidence="8">
    <location>
        <begin position="543"/>
        <end position="556"/>
    </location>
</feature>
<dbReference type="Gene3D" id="3.40.30.10">
    <property type="entry name" value="Glutaredoxin"/>
    <property type="match status" value="3"/>
</dbReference>
<dbReference type="InterPro" id="IPR036249">
    <property type="entry name" value="Thioredoxin-like_sf"/>
</dbReference>
<dbReference type="AlphaFoldDB" id="A0A9Q0K2C1"/>
<feature type="compositionally biased region" description="Acidic residues" evidence="8">
    <location>
        <begin position="527"/>
        <end position="542"/>
    </location>
</feature>
<dbReference type="InterPro" id="IPR046349">
    <property type="entry name" value="C1-like_sf"/>
</dbReference>
<evidence type="ECO:0000256" key="2">
    <source>
        <dbReference type="ARBA" id="ARBA00022737"/>
    </source>
</evidence>
<evidence type="ECO:0000256" key="4">
    <source>
        <dbReference type="ARBA" id="ARBA00023027"/>
    </source>
</evidence>
<comment type="catalytic activity">
    <reaction evidence="6">
        <text>[protein]-dithiol + NAD(+) = [protein]-disulfide + NADH + H(+)</text>
        <dbReference type="Rhea" id="RHEA:18749"/>
        <dbReference type="Rhea" id="RHEA-COMP:10593"/>
        <dbReference type="Rhea" id="RHEA-COMP:10594"/>
        <dbReference type="ChEBI" id="CHEBI:15378"/>
        <dbReference type="ChEBI" id="CHEBI:29950"/>
        <dbReference type="ChEBI" id="CHEBI:50058"/>
        <dbReference type="ChEBI" id="CHEBI:57540"/>
        <dbReference type="ChEBI" id="CHEBI:57945"/>
        <dbReference type="EC" id="1.8.1.8"/>
    </reaction>
</comment>
<dbReference type="InterPro" id="IPR013766">
    <property type="entry name" value="Thioredoxin_domain"/>
</dbReference>
<evidence type="ECO:0000256" key="5">
    <source>
        <dbReference type="ARBA" id="ARBA00025782"/>
    </source>
</evidence>
<dbReference type="SUPFAM" id="SSF57889">
    <property type="entry name" value="Cysteine-rich domain"/>
    <property type="match status" value="1"/>
</dbReference>
<evidence type="ECO:0000256" key="6">
    <source>
        <dbReference type="ARBA" id="ARBA00047388"/>
    </source>
</evidence>
<dbReference type="Proteomes" id="UP001141806">
    <property type="component" value="Unassembled WGS sequence"/>
</dbReference>
<dbReference type="EC" id="1.8.1.8" evidence="1"/>
<evidence type="ECO:0000256" key="1">
    <source>
        <dbReference type="ARBA" id="ARBA00012612"/>
    </source>
</evidence>
<evidence type="ECO:0000259" key="9">
    <source>
        <dbReference type="PROSITE" id="PS51352"/>
    </source>
</evidence>
<proteinExistence type="inferred from homology"/>
<dbReference type="PANTHER" id="PTHR13871">
    <property type="entry name" value="THIOREDOXIN"/>
    <property type="match status" value="1"/>
</dbReference>
<dbReference type="PROSITE" id="PS51352">
    <property type="entry name" value="THIOREDOXIN_2"/>
    <property type="match status" value="2"/>
</dbReference>
<name>A0A9Q0K2C1_9MAGN</name>
<dbReference type="InterPro" id="IPR052259">
    <property type="entry name" value="Nucleoredoxin-like"/>
</dbReference>
<keyword evidence="11" id="KW-1185">Reference proteome</keyword>
<dbReference type="Pfam" id="PF03107">
    <property type="entry name" value="C1_2"/>
    <property type="match status" value="1"/>
</dbReference>
<organism evidence="10 11">
    <name type="scientific">Protea cynaroides</name>
    <dbReference type="NCBI Taxonomy" id="273540"/>
    <lineage>
        <taxon>Eukaryota</taxon>
        <taxon>Viridiplantae</taxon>
        <taxon>Streptophyta</taxon>
        <taxon>Embryophyta</taxon>
        <taxon>Tracheophyta</taxon>
        <taxon>Spermatophyta</taxon>
        <taxon>Magnoliopsida</taxon>
        <taxon>Proteales</taxon>
        <taxon>Proteaceae</taxon>
        <taxon>Protea</taxon>
    </lineage>
</organism>
<keyword evidence="4" id="KW-0520">NAD</keyword>
<feature type="region of interest" description="Disordered" evidence="8">
    <location>
        <begin position="524"/>
        <end position="556"/>
    </location>
</feature>
<evidence type="ECO:0000256" key="7">
    <source>
        <dbReference type="ARBA" id="ARBA00047804"/>
    </source>
</evidence>
<accession>A0A9Q0K2C1</accession>
<dbReference type="CDD" id="cd00029">
    <property type="entry name" value="C1"/>
    <property type="match status" value="1"/>
</dbReference>
<dbReference type="GO" id="GO:0047134">
    <property type="term" value="F:protein-disulfide reductase [NAD(P)H] activity"/>
    <property type="evidence" value="ECO:0007669"/>
    <property type="project" value="UniProtKB-EC"/>
</dbReference>
<dbReference type="PANTHER" id="PTHR13871:SF96">
    <property type="entry name" value="THIOREDOXIN DOMAIN-CONTAINING PROTEIN"/>
    <property type="match status" value="1"/>
</dbReference>
<comment type="similarity">
    <text evidence="5">Belongs to the nucleoredoxin family.</text>
</comment>
<sequence>MNIKQVKIDNLSGKNIGLYFSAPRPGSCQHFLPVLVDVYNELSPQGNFEIIFVSEEKDENAFKEYFSKMPWLAIPFSDSERREQVCNALGINVMPCLLIIDGNGAVVTRYGYHEIFLFGVEGYPFTEERLELLVRQEEESKKTQSLSSILVLKSLDFVVSNDGKKVPISELEGKTVALYFFLSSPDPFIEFTSILVEVYEKLKKRGENFDVVLVPLDKDHYEEQYKEAFQKMPWLSLPLHDRRCFKLNQYFKFMSHPMLVIIGPDGKTLNPNVAEVVKNHGVQAYPFTSERLQELAQIDKAKLEAQTLESVMVMGELDFVTSKEGTRILVSQLVGKNILLYFSAAWCGACVASMPKLIKSYHEIKAKDDSFEVIFISWDNDQASFDEFFSEMPWLALPFGDERTKLISHSFEVSCIPTAIVIGPTGKNIIKNARAPLRLPGAGAYPITEERWKEIEAIIEENAKEWLKKVKHVLGDVEHELVLTRIYSSYACRWCGKAGTAWSFHCEDCDFNLHPKCALEKDKEEKDGVEDVDADDGIDQAFEEGRTNDGEVCHKA</sequence>
<dbReference type="InterPro" id="IPR017937">
    <property type="entry name" value="Thioredoxin_CS"/>
</dbReference>
<dbReference type="EMBL" id="JAMYWD010000009">
    <property type="protein sequence ID" value="KAJ4960242.1"/>
    <property type="molecule type" value="Genomic_DNA"/>
</dbReference>
<dbReference type="Pfam" id="PF13905">
    <property type="entry name" value="Thioredoxin_8"/>
    <property type="match status" value="3"/>
</dbReference>
<dbReference type="InterPro" id="IPR012336">
    <property type="entry name" value="Thioredoxin-like_fold"/>
</dbReference>
<feature type="domain" description="Thioredoxin" evidence="9">
    <location>
        <begin position="1"/>
        <end position="139"/>
    </location>
</feature>
<keyword evidence="3" id="KW-0560">Oxidoreductase</keyword>
<protein>
    <recommendedName>
        <fullName evidence="1">protein-disulfide reductase</fullName>
        <ecNumber evidence="1">1.8.1.8</ecNumber>
    </recommendedName>
</protein>
<comment type="caution">
    <text evidence="10">The sequence shown here is derived from an EMBL/GenBank/DDBJ whole genome shotgun (WGS) entry which is preliminary data.</text>
</comment>
<gene>
    <name evidence="10" type="ORF">NE237_020152</name>
</gene>
<comment type="catalytic activity">
    <reaction evidence="7">
        <text>[protein]-dithiol + NADP(+) = [protein]-disulfide + NADPH + H(+)</text>
        <dbReference type="Rhea" id="RHEA:18753"/>
        <dbReference type="Rhea" id="RHEA-COMP:10593"/>
        <dbReference type="Rhea" id="RHEA-COMP:10594"/>
        <dbReference type="ChEBI" id="CHEBI:15378"/>
        <dbReference type="ChEBI" id="CHEBI:29950"/>
        <dbReference type="ChEBI" id="CHEBI:50058"/>
        <dbReference type="ChEBI" id="CHEBI:57783"/>
        <dbReference type="ChEBI" id="CHEBI:58349"/>
        <dbReference type="EC" id="1.8.1.8"/>
    </reaction>
</comment>
<dbReference type="SUPFAM" id="SSF52833">
    <property type="entry name" value="Thioredoxin-like"/>
    <property type="match status" value="3"/>
</dbReference>
<dbReference type="OrthoDB" id="409136at2759"/>
<keyword evidence="2" id="KW-0677">Repeat</keyword>
<evidence type="ECO:0000313" key="10">
    <source>
        <dbReference type="EMBL" id="KAJ4960242.1"/>
    </source>
</evidence>
<dbReference type="PROSITE" id="PS00194">
    <property type="entry name" value="THIOREDOXIN_1"/>
    <property type="match status" value="1"/>
</dbReference>
<evidence type="ECO:0000256" key="3">
    <source>
        <dbReference type="ARBA" id="ARBA00023002"/>
    </source>
</evidence>
<evidence type="ECO:0000256" key="8">
    <source>
        <dbReference type="SAM" id="MobiDB-lite"/>
    </source>
</evidence>